<proteinExistence type="predicted"/>
<sequence length="147" mass="15364">MVSLVIAVIAVGLAIGSWFRPTHSASPAFTSQQISDAKTNVCAAYTTVQQAVVINTHLVNPRPDDPIGQLAVAANARLALLGGGAYLRDRLAAEAATPADLAKAVKSMINTLEQLGVNYLAGASNIVQDPLRNELNSEINQINGLCT</sequence>
<protein>
    <recommendedName>
        <fullName evidence="3">Alanine and proline rich membrane protein</fullName>
    </recommendedName>
</protein>
<keyword evidence="2" id="KW-1185">Reference proteome</keyword>
<evidence type="ECO:0000313" key="1">
    <source>
        <dbReference type="EMBL" id="GFG76223.1"/>
    </source>
</evidence>
<evidence type="ECO:0000313" key="2">
    <source>
        <dbReference type="Proteomes" id="UP000465361"/>
    </source>
</evidence>
<reference evidence="1 2" key="1">
    <citation type="journal article" date="2019" name="Emerg. Microbes Infect.">
        <title>Comprehensive subspecies identification of 175 nontuberculous mycobacteria species based on 7547 genomic profiles.</title>
        <authorList>
            <person name="Matsumoto Y."/>
            <person name="Kinjo T."/>
            <person name="Motooka D."/>
            <person name="Nabeya D."/>
            <person name="Jung N."/>
            <person name="Uechi K."/>
            <person name="Horii T."/>
            <person name="Iida T."/>
            <person name="Fujita J."/>
            <person name="Nakamura S."/>
        </authorList>
    </citation>
    <scope>NUCLEOTIDE SEQUENCE [LARGE SCALE GENOMIC DNA]</scope>
    <source>
        <strain evidence="1 2">JCM 17322</strain>
    </source>
</reference>
<dbReference type="EMBL" id="BLKW01000004">
    <property type="protein sequence ID" value="GFG76223.1"/>
    <property type="molecule type" value="Genomic_DNA"/>
</dbReference>
<evidence type="ECO:0008006" key="3">
    <source>
        <dbReference type="Google" id="ProtNLM"/>
    </source>
</evidence>
<comment type="caution">
    <text evidence="1">The sequence shown here is derived from an EMBL/GenBank/DDBJ whole genome shotgun (WGS) entry which is preliminary data.</text>
</comment>
<dbReference type="Proteomes" id="UP000465361">
    <property type="component" value="Unassembled WGS sequence"/>
</dbReference>
<dbReference type="AlphaFoldDB" id="A0A7I9Y2W5"/>
<accession>A0A7I9Y2W5</accession>
<name>A0A7I9Y2W5_9MYCO</name>
<gene>
    <name evidence="1" type="ORF">MBOT_35880</name>
</gene>
<dbReference type="RefSeq" id="WP_163759386.1">
    <property type="nucleotide sequence ID" value="NZ_BLKW01000004.1"/>
</dbReference>
<organism evidence="1 2">
    <name type="scientific">Mycobacterium botniense</name>
    <dbReference type="NCBI Taxonomy" id="84962"/>
    <lineage>
        <taxon>Bacteria</taxon>
        <taxon>Bacillati</taxon>
        <taxon>Actinomycetota</taxon>
        <taxon>Actinomycetes</taxon>
        <taxon>Mycobacteriales</taxon>
        <taxon>Mycobacteriaceae</taxon>
        <taxon>Mycobacterium</taxon>
    </lineage>
</organism>